<protein>
    <recommendedName>
        <fullName evidence="7">Epidermal patterning factor-like protein</fullName>
    </recommendedName>
</protein>
<comment type="similarity">
    <text evidence="2 7">Belongs to the plant cysteine rich small secretory peptide family. Epidermal patterning factor subfamily.</text>
</comment>
<evidence type="ECO:0000256" key="1">
    <source>
        <dbReference type="ARBA" id="ARBA00004613"/>
    </source>
</evidence>
<dbReference type="PANTHER" id="PTHR33109:SF6">
    <property type="entry name" value="EPIDERMAL PATTERNING FACTOR-LIKE PROTEIN 7-RELATED"/>
    <property type="match status" value="1"/>
</dbReference>
<dbReference type="STRING" id="22663.A0A218W6G9"/>
<dbReference type="EMBL" id="MTKT01005376">
    <property type="protein sequence ID" value="OWM67682.1"/>
    <property type="molecule type" value="Genomic_DNA"/>
</dbReference>
<gene>
    <name evidence="8" type="ORF">CDL15_Pgr019183</name>
    <name evidence="9" type="ORF">CRG98_006053</name>
</gene>
<comment type="subcellular location">
    <subcellularLocation>
        <location evidence="1 7">Secreted</location>
    </subcellularLocation>
</comment>
<keyword evidence="4 7" id="KW-0964">Secreted</keyword>
<reference evidence="10" key="1">
    <citation type="journal article" date="2017" name="Plant J.">
        <title>The pomegranate (Punica granatum L.) genome and the genomics of punicalagin biosynthesis.</title>
        <authorList>
            <person name="Qin G."/>
            <person name="Xu C."/>
            <person name="Ming R."/>
            <person name="Tang H."/>
            <person name="Guyot R."/>
            <person name="Kramer E.M."/>
            <person name="Hu Y."/>
            <person name="Yi X."/>
            <person name="Qi Y."/>
            <person name="Xu X."/>
            <person name="Gao Z."/>
            <person name="Pan H."/>
            <person name="Jian J."/>
            <person name="Tian Y."/>
            <person name="Yue Z."/>
            <person name="Xu Y."/>
        </authorList>
    </citation>
    <scope>NUCLEOTIDE SEQUENCE [LARGE SCALE GENOMIC DNA]</scope>
    <source>
        <strain evidence="10">cv. Dabenzi</strain>
    </source>
</reference>
<accession>A0A218W6G9</accession>
<evidence type="ECO:0000256" key="3">
    <source>
        <dbReference type="ARBA" id="ARBA00022473"/>
    </source>
</evidence>
<evidence type="ECO:0000256" key="6">
    <source>
        <dbReference type="ARBA" id="ARBA00023157"/>
    </source>
</evidence>
<reference evidence="9 11" key="3">
    <citation type="submission" date="2017-11" db="EMBL/GenBank/DDBJ databases">
        <title>De-novo sequencing of pomegranate (Punica granatum L.) genome.</title>
        <authorList>
            <person name="Akparov Z."/>
            <person name="Amiraslanov A."/>
            <person name="Hajiyeva S."/>
            <person name="Abbasov M."/>
            <person name="Kaur K."/>
            <person name="Hamwieh A."/>
            <person name="Solovyev V."/>
            <person name="Salamov A."/>
            <person name="Braich B."/>
            <person name="Kosarev P."/>
            <person name="Mahmoud A."/>
            <person name="Hajiyev E."/>
            <person name="Babayeva S."/>
            <person name="Izzatullayeva V."/>
            <person name="Mammadov A."/>
            <person name="Mammadov A."/>
            <person name="Sharifova S."/>
            <person name="Ojaghi J."/>
            <person name="Eynullazada K."/>
            <person name="Bayramov B."/>
            <person name="Abdulazimova A."/>
            <person name="Shahmuradov I."/>
        </authorList>
    </citation>
    <scope>NUCLEOTIDE SEQUENCE [LARGE SCALE GENOMIC DNA]</scope>
    <source>
        <strain evidence="9">AG2017</strain>
        <strain evidence="11">cv. AG2017</strain>
        <tissue evidence="9">Leaf</tissue>
    </source>
</reference>
<evidence type="ECO:0000313" key="11">
    <source>
        <dbReference type="Proteomes" id="UP000233551"/>
    </source>
</evidence>
<dbReference type="GO" id="GO:0010052">
    <property type="term" value="P:guard cell differentiation"/>
    <property type="evidence" value="ECO:0007669"/>
    <property type="project" value="UniProtKB-UniRule"/>
</dbReference>
<keyword evidence="3 7" id="KW-0217">Developmental protein</keyword>
<evidence type="ECO:0000256" key="2">
    <source>
        <dbReference type="ARBA" id="ARBA00008127"/>
    </source>
</evidence>
<dbReference type="AlphaFoldDB" id="A0A218W6G9"/>
<dbReference type="GeneID" id="116205434"/>
<dbReference type="Proteomes" id="UP000197138">
    <property type="component" value="Unassembled WGS sequence"/>
</dbReference>
<comment type="function">
    <text evidence="7">Controls stomatal patterning.</text>
</comment>
<dbReference type="GO" id="GO:0005576">
    <property type="term" value="C:extracellular region"/>
    <property type="evidence" value="ECO:0007669"/>
    <property type="project" value="UniProtKB-SubCell"/>
</dbReference>
<keyword evidence="11" id="KW-1185">Reference proteome</keyword>
<dbReference type="Proteomes" id="UP000233551">
    <property type="component" value="Unassembled WGS sequence"/>
</dbReference>
<dbReference type="InterPro" id="IPR039455">
    <property type="entry name" value="EPFL"/>
</dbReference>
<dbReference type="EMBL" id="PGOL01000272">
    <property type="protein sequence ID" value="PKI73472.1"/>
    <property type="molecule type" value="Genomic_DNA"/>
</dbReference>
<feature type="chain" id="PRO_5014071591" description="Epidermal patterning factor-like protein" evidence="7">
    <location>
        <begin position="28"/>
        <end position="108"/>
    </location>
</feature>
<evidence type="ECO:0000313" key="9">
    <source>
        <dbReference type="EMBL" id="PKI73472.1"/>
    </source>
</evidence>
<comment type="caution">
    <text evidence="8">The sequence shown here is derived from an EMBL/GenBank/DDBJ whole genome shotgun (WGS) entry which is preliminary data.</text>
</comment>
<feature type="signal peptide" evidence="7">
    <location>
        <begin position="1"/>
        <end position="27"/>
    </location>
</feature>
<evidence type="ECO:0000256" key="7">
    <source>
        <dbReference type="RuleBase" id="RU367102"/>
    </source>
</evidence>
<keyword evidence="5 7" id="KW-0732">Signal</keyword>
<keyword evidence="6" id="KW-1015">Disulfide bond</keyword>
<proteinExistence type="inferred from homology"/>
<name>A0A218W6G9_PUNGR</name>
<reference evidence="8" key="2">
    <citation type="submission" date="2017-06" db="EMBL/GenBank/DDBJ databases">
        <title>The pomegranate genome and the genomics of punicalagin biosynthesis.</title>
        <authorList>
            <person name="Xu C."/>
        </authorList>
    </citation>
    <scope>NUCLEOTIDE SEQUENCE [LARGE SCALE GENOMIC DNA]</scope>
    <source>
        <tissue evidence="8">Fresh leaf</tissue>
    </source>
</reference>
<evidence type="ECO:0000256" key="5">
    <source>
        <dbReference type="ARBA" id="ARBA00022729"/>
    </source>
</evidence>
<evidence type="ECO:0000313" key="8">
    <source>
        <dbReference type="EMBL" id="OWM67682.1"/>
    </source>
</evidence>
<organism evidence="8 10">
    <name type="scientific">Punica granatum</name>
    <name type="common">Pomegranate</name>
    <dbReference type="NCBI Taxonomy" id="22663"/>
    <lineage>
        <taxon>Eukaryota</taxon>
        <taxon>Viridiplantae</taxon>
        <taxon>Streptophyta</taxon>
        <taxon>Embryophyta</taxon>
        <taxon>Tracheophyta</taxon>
        <taxon>Spermatophyta</taxon>
        <taxon>Magnoliopsida</taxon>
        <taxon>eudicotyledons</taxon>
        <taxon>Gunneridae</taxon>
        <taxon>Pentapetalae</taxon>
        <taxon>rosids</taxon>
        <taxon>malvids</taxon>
        <taxon>Myrtales</taxon>
        <taxon>Lythraceae</taxon>
        <taxon>Punica</taxon>
    </lineage>
</organism>
<dbReference type="Pfam" id="PF17181">
    <property type="entry name" value="EPF"/>
    <property type="match status" value="1"/>
</dbReference>
<dbReference type="PANTHER" id="PTHR33109">
    <property type="entry name" value="EPIDERMAL PATTERNING FACTOR-LIKE PROTEIN 4"/>
    <property type="match status" value="1"/>
</dbReference>
<sequence>MKNLPVGAHKSFIILLLFLALLGVTSEVRSNTRGHVPAKERAASMNKETEKEQLYPTGSSLPDCTHACGPCVPCKRVMISYKCATESCPIVYRCMCKGKYYHVPSSKF</sequence>
<evidence type="ECO:0000313" key="10">
    <source>
        <dbReference type="Proteomes" id="UP000197138"/>
    </source>
</evidence>
<dbReference type="OrthoDB" id="771316at2759"/>
<evidence type="ECO:0000256" key="4">
    <source>
        <dbReference type="ARBA" id="ARBA00022525"/>
    </source>
</evidence>